<dbReference type="SUPFAM" id="SSF53474">
    <property type="entry name" value="alpha/beta-Hydrolases"/>
    <property type="match status" value="1"/>
</dbReference>
<dbReference type="InterPro" id="IPR010497">
    <property type="entry name" value="Epoxide_hydro_N"/>
</dbReference>
<dbReference type="GO" id="GO:0004301">
    <property type="term" value="F:epoxide hydrolase activity"/>
    <property type="evidence" value="ECO:0007669"/>
    <property type="project" value="TreeGrafter"/>
</dbReference>
<dbReference type="InterPro" id="IPR016292">
    <property type="entry name" value="Epoxide_hydrolase"/>
</dbReference>
<feature type="domain" description="Epoxide hydrolase N-terminal" evidence="5">
    <location>
        <begin position="2"/>
        <end position="104"/>
    </location>
</feature>
<dbReference type="PRINTS" id="PR00412">
    <property type="entry name" value="EPOXHYDRLASE"/>
</dbReference>
<dbReference type="RefSeq" id="WP_061854241.1">
    <property type="nucleotide sequence ID" value="NZ_LUGM01000002.1"/>
</dbReference>
<evidence type="ECO:0000256" key="4">
    <source>
        <dbReference type="PIRSR" id="PIRSR001112-1"/>
    </source>
</evidence>
<sequence>MEKLTIKISESEKKDLATKLNNIRWPKNLSNNNDVGIDIEKVKSIVDYWLNDYEWDSLEKHINQFSHFVSYINNQKIHFIYEQGNTNIRIPLILLHGWPDSILRYTKVIKKLKEGFEYNGDKISFDIIVPSIPGFGFSDLNEGLNNDEIAGIMNTLMCDELNYETFIVSGGDVGSGVARYMAEKLPHAIKGLHLTDVGVIRELLQKNDNLTDEELDYQQSASDFFSKETGYMSIQSTKPQTLAYGLNDSPAGLIAWIGEKYFSWSGDNLVSMEDIIHNVFVYWHTQTIATSINVYMENANRLPQLGHIATKTGLSLFSEDIMLPPYAYVEKHYNLVYFNELERGGHFPALEVPELFTQEIINFVKKII</sequence>
<feature type="active site" description="Proton acceptor" evidence="4">
    <location>
        <position position="346"/>
    </location>
</feature>
<evidence type="ECO:0000256" key="2">
    <source>
        <dbReference type="ARBA" id="ARBA00022797"/>
    </source>
</evidence>
<dbReference type="Proteomes" id="UP000075418">
    <property type="component" value="Unassembled WGS sequence"/>
</dbReference>
<dbReference type="PIRSF" id="PIRSF001112">
    <property type="entry name" value="Epoxide_hydrolase"/>
    <property type="match status" value="1"/>
</dbReference>
<dbReference type="Gene3D" id="3.40.50.1820">
    <property type="entry name" value="alpha/beta hydrolase"/>
    <property type="match status" value="1"/>
</dbReference>
<protein>
    <recommendedName>
        <fullName evidence="5">Epoxide hydrolase N-terminal domain-containing protein</fullName>
    </recommendedName>
</protein>
<dbReference type="InterPro" id="IPR000639">
    <property type="entry name" value="Epox_hydrolase-like"/>
</dbReference>
<evidence type="ECO:0000259" key="5">
    <source>
        <dbReference type="Pfam" id="PF06441"/>
    </source>
</evidence>
<accession>A0A151A3X6</accession>
<feature type="active site" description="Proton donor" evidence="4">
    <location>
        <position position="295"/>
    </location>
</feature>
<evidence type="ECO:0000256" key="1">
    <source>
        <dbReference type="ARBA" id="ARBA00010088"/>
    </source>
</evidence>
<evidence type="ECO:0000313" key="6">
    <source>
        <dbReference type="EMBL" id="KYH14017.1"/>
    </source>
</evidence>
<dbReference type="EMBL" id="LUGM01000002">
    <property type="protein sequence ID" value="KYH14017.1"/>
    <property type="molecule type" value="Genomic_DNA"/>
</dbReference>
<dbReference type="Pfam" id="PF06441">
    <property type="entry name" value="EHN"/>
    <property type="match status" value="1"/>
</dbReference>
<name>A0A151A3X6_9STAP</name>
<feature type="active site" description="Nucleophile" evidence="4">
    <location>
        <position position="172"/>
    </location>
</feature>
<keyword evidence="2" id="KW-0058">Aromatic hydrocarbons catabolism</keyword>
<dbReference type="PANTHER" id="PTHR21661:SF35">
    <property type="entry name" value="EPOXIDE HYDROLASE"/>
    <property type="match status" value="1"/>
</dbReference>
<proteinExistence type="inferred from homology"/>
<keyword evidence="3" id="KW-0378">Hydrolase</keyword>
<organism evidence="6 7">
    <name type="scientific">Staphylococcus kloosii</name>
    <dbReference type="NCBI Taxonomy" id="29384"/>
    <lineage>
        <taxon>Bacteria</taxon>
        <taxon>Bacillati</taxon>
        <taxon>Bacillota</taxon>
        <taxon>Bacilli</taxon>
        <taxon>Bacillales</taxon>
        <taxon>Staphylococcaceae</taxon>
        <taxon>Staphylococcus</taxon>
    </lineage>
</organism>
<gene>
    <name evidence="6" type="ORF">A0131_04270</name>
</gene>
<dbReference type="InterPro" id="IPR029058">
    <property type="entry name" value="AB_hydrolase_fold"/>
</dbReference>
<reference evidence="6 7" key="1">
    <citation type="submission" date="2016-02" db="EMBL/GenBank/DDBJ databases">
        <title>Draft genome sequence of hydrocarbon degrading Staphylococcus saprophyticus Strain CNV2, isolated from crude-oil contaminated soil from Noonmati Oil Refinery, Guwahati, Assam, India.</title>
        <authorList>
            <person name="Mukherjee A."/>
            <person name="Chettri B."/>
            <person name="Langpoklakpam J."/>
            <person name="Singh A.K."/>
            <person name="Chattopadhyay D.J."/>
        </authorList>
    </citation>
    <scope>NUCLEOTIDE SEQUENCE [LARGE SCALE GENOMIC DNA]</scope>
    <source>
        <strain evidence="6 7">CNV2</strain>
    </source>
</reference>
<dbReference type="GO" id="GO:0097176">
    <property type="term" value="P:epoxide metabolic process"/>
    <property type="evidence" value="ECO:0007669"/>
    <property type="project" value="TreeGrafter"/>
</dbReference>
<comment type="similarity">
    <text evidence="1">Belongs to the peptidase S33 family.</text>
</comment>
<evidence type="ECO:0000313" key="7">
    <source>
        <dbReference type="Proteomes" id="UP000075418"/>
    </source>
</evidence>
<dbReference type="PANTHER" id="PTHR21661">
    <property type="entry name" value="EPOXIDE HYDROLASE 1-RELATED"/>
    <property type="match status" value="1"/>
</dbReference>
<evidence type="ECO:0000256" key="3">
    <source>
        <dbReference type="ARBA" id="ARBA00022801"/>
    </source>
</evidence>
<comment type="caution">
    <text evidence="6">The sequence shown here is derived from an EMBL/GenBank/DDBJ whole genome shotgun (WGS) entry which is preliminary data.</text>
</comment>
<dbReference type="AlphaFoldDB" id="A0A151A3X6"/>